<name>A0ABP9JKK0_9ACTN</name>
<keyword evidence="1" id="KW-0472">Membrane</keyword>
<sequence>MRFVKTEGEGAMAGAPLVRIVPAELGEGWAGVLAGIVADVLIFLTMDDLRLSGTAGRLQISGVVMLTLLWAANLLVYRPRQLRAFGSAVAIERSPAPGRHEEQTRHLQLGRLRVAALVLLVTLGGAYVAHAPLVGLGFQLMLVVGLVHTWRTAIWWERRHGVHLWKPALSKVGRENWRRSPYYATSAKAVDSVTRNGQPE</sequence>
<reference evidence="3" key="1">
    <citation type="journal article" date="2019" name="Int. J. Syst. Evol. Microbiol.">
        <title>The Global Catalogue of Microorganisms (GCM) 10K type strain sequencing project: providing services to taxonomists for standard genome sequencing and annotation.</title>
        <authorList>
            <consortium name="The Broad Institute Genomics Platform"/>
            <consortium name="The Broad Institute Genome Sequencing Center for Infectious Disease"/>
            <person name="Wu L."/>
            <person name="Ma J."/>
        </authorList>
    </citation>
    <scope>NUCLEOTIDE SEQUENCE [LARGE SCALE GENOMIC DNA]</scope>
    <source>
        <strain evidence="3">JCM 18409</strain>
    </source>
</reference>
<evidence type="ECO:0008006" key="4">
    <source>
        <dbReference type="Google" id="ProtNLM"/>
    </source>
</evidence>
<dbReference type="Proteomes" id="UP001501759">
    <property type="component" value="Unassembled WGS sequence"/>
</dbReference>
<feature type="transmembrane region" description="Helical" evidence="1">
    <location>
        <begin position="112"/>
        <end position="130"/>
    </location>
</feature>
<evidence type="ECO:0000256" key="1">
    <source>
        <dbReference type="SAM" id="Phobius"/>
    </source>
</evidence>
<evidence type="ECO:0000313" key="3">
    <source>
        <dbReference type="Proteomes" id="UP001501759"/>
    </source>
</evidence>
<accession>A0ABP9JKK0</accession>
<keyword evidence="1" id="KW-1133">Transmembrane helix</keyword>
<keyword evidence="3" id="KW-1185">Reference proteome</keyword>
<protein>
    <recommendedName>
        <fullName evidence="4">RDD family protein</fullName>
    </recommendedName>
</protein>
<gene>
    <name evidence="2" type="ORF">GCM10023335_77030</name>
</gene>
<feature type="transmembrane region" description="Helical" evidence="1">
    <location>
        <begin position="28"/>
        <end position="46"/>
    </location>
</feature>
<comment type="caution">
    <text evidence="2">The sequence shown here is derived from an EMBL/GenBank/DDBJ whole genome shotgun (WGS) entry which is preliminary data.</text>
</comment>
<proteinExistence type="predicted"/>
<keyword evidence="1" id="KW-0812">Transmembrane</keyword>
<organism evidence="2 3">
    <name type="scientific">Streptomyces siamensis</name>
    <dbReference type="NCBI Taxonomy" id="1274986"/>
    <lineage>
        <taxon>Bacteria</taxon>
        <taxon>Bacillati</taxon>
        <taxon>Actinomycetota</taxon>
        <taxon>Actinomycetes</taxon>
        <taxon>Kitasatosporales</taxon>
        <taxon>Streptomycetaceae</taxon>
        <taxon>Streptomyces</taxon>
    </lineage>
</organism>
<dbReference type="EMBL" id="BAABKB010000041">
    <property type="protein sequence ID" value="GAA5033468.1"/>
    <property type="molecule type" value="Genomic_DNA"/>
</dbReference>
<feature type="transmembrane region" description="Helical" evidence="1">
    <location>
        <begin position="58"/>
        <end position="77"/>
    </location>
</feature>
<evidence type="ECO:0000313" key="2">
    <source>
        <dbReference type="EMBL" id="GAA5033468.1"/>
    </source>
</evidence>